<feature type="region of interest" description="Disordered" evidence="5">
    <location>
        <begin position="118"/>
        <end position="146"/>
    </location>
</feature>
<evidence type="ECO:0000256" key="6">
    <source>
        <dbReference type="SAM" id="Phobius"/>
    </source>
</evidence>
<dbReference type="Proteomes" id="UP001596356">
    <property type="component" value="Unassembled WGS sequence"/>
</dbReference>
<evidence type="ECO:0000313" key="7">
    <source>
        <dbReference type="EMBL" id="MFC6715625.1"/>
    </source>
</evidence>
<gene>
    <name evidence="7" type="ORF">ACFQBT_18080</name>
</gene>
<dbReference type="RefSeq" id="WP_377824874.1">
    <property type="nucleotide sequence ID" value="NZ_JBHSWJ010000002.1"/>
</dbReference>
<feature type="compositionally biased region" description="Polar residues" evidence="5">
    <location>
        <begin position="122"/>
        <end position="146"/>
    </location>
</feature>
<keyword evidence="2 6" id="KW-0812">Transmembrane</keyword>
<evidence type="ECO:0000313" key="8">
    <source>
        <dbReference type="Proteomes" id="UP001596356"/>
    </source>
</evidence>
<keyword evidence="4 6" id="KW-0472">Membrane</keyword>
<reference evidence="8" key="1">
    <citation type="journal article" date="2019" name="Int. J. Syst. Evol. Microbiol.">
        <title>The Global Catalogue of Microorganisms (GCM) 10K type strain sequencing project: providing services to taxonomists for standard genome sequencing and annotation.</title>
        <authorList>
            <consortium name="The Broad Institute Genomics Platform"/>
            <consortium name="The Broad Institute Genome Sequencing Center for Infectious Disease"/>
            <person name="Wu L."/>
            <person name="Ma J."/>
        </authorList>
    </citation>
    <scope>NUCLEOTIDE SEQUENCE [LARGE SCALE GENOMIC DNA]</scope>
    <source>
        <strain evidence="8">NBRC 106593</strain>
    </source>
</reference>
<evidence type="ECO:0000256" key="1">
    <source>
        <dbReference type="ARBA" id="ARBA00004141"/>
    </source>
</evidence>
<feature type="transmembrane region" description="Helical" evidence="6">
    <location>
        <begin position="51"/>
        <end position="72"/>
    </location>
</feature>
<sequence>MTRNRSDEVNRVPQVASLPPAGPAWFSSVMGTGILALLVELHLGRTPIGGVAALALLMLAWALLLGLGGAFVARCCRDPRELRASWTGPAGAAAWGTVSMGILSVGSATLKVAVGQGIRSPPSGSGSTRCSGASGRSSDSRPPSAS</sequence>
<evidence type="ECO:0000256" key="2">
    <source>
        <dbReference type="ARBA" id="ARBA00022692"/>
    </source>
</evidence>
<keyword evidence="8" id="KW-1185">Reference proteome</keyword>
<protein>
    <submittedName>
        <fullName evidence="7">Uncharacterized protein</fullName>
    </submittedName>
</protein>
<evidence type="ECO:0000256" key="3">
    <source>
        <dbReference type="ARBA" id="ARBA00022989"/>
    </source>
</evidence>
<name>A0ABW2AXR5_9MICO</name>
<dbReference type="InterPro" id="IPR004695">
    <property type="entry name" value="SLAC1/Mae1/Ssu1/TehA"/>
</dbReference>
<evidence type="ECO:0000256" key="4">
    <source>
        <dbReference type="ARBA" id="ARBA00023136"/>
    </source>
</evidence>
<dbReference type="InterPro" id="IPR038665">
    <property type="entry name" value="Voltage-dep_anion_channel_sf"/>
</dbReference>
<organism evidence="7 8">
    <name type="scientific">Branchiibius cervicis</name>
    <dbReference type="NCBI Taxonomy" id="908252"/>
    <lineage>
        <taxon>Bacteria</taxon>
        <taxon>Bacillati</taxon>
        <taxon>Actinomycetota</taxon>
        <taxon>Actinomycetes</taxon>
        <taxon>Micrococcales</taxon>
        <taxon>Dermacoccaceae</taxon>
        <taxon>Branchiibius</taxon>
    </lineage>
</organism>
<dbReference type="EMBL" id="JBHSWJ010000002">
    <property type="protein sequence ID" value="MFC6715625.1"/>
    <property type="molecule type" value="Genomic_DNA"/>
</dbReference>
<dbReference type="Pfam" id="PF03595">
    <property type="entry name" value="SLAC1"/>
    <property type="match status" value="1"/>
</dbReference>
<feature type="transmembrane region" description="Helical" evidence="6">
    <location>
        <begin position="20"/>
        <end position="39"/>
    </location>
</feature>
<comment type="subcellular location">
    <subcellularLocation>
        <location evidence="1">Membrane</location>
        <topology evidence="1">Multi-pass membrane protein</topology>
    </subcellularLocation>
</comment>
<dbReference type="Gene3D" id="1.50.10.150">
    <property type="entry name" value="Voltage-dependent anion channel"/>
    <property type="match status" value="1"/>
</dbReference>
<accession>A0ABW2AXR5</accession>
<proteinExistence type="predicted"/>
<keyword evidence="3 6" id="KW-1133">Transmembrane helix</keyword>
<evidence type="ECO:0000256" key="5">
    <source>
        <dbReference type="SAM" id="MobiDB-lite"/>
    </source>
</evidence>
<comment type="caution">
    <text evidence="7">The sequence shown here is derived from an EMBL/GenBank/DDBJ whole genome shotgun (WGS) entry which is preliminary data.</text>
</comment>